<dbReference type="CDD" id="cd01169">
    <property type="entry name" value="HMPP_kinase"/>
    <property type="match status" value="1"/>
</dbReference>
<dbReference type="InterPro" id="IPR029056">
    <property type="entry name" value="Ribokinase-like"/>
</dbReference>
<protein>
    <recommendedName>
        <fullName evidence="2">hydroxymethylpyrimidine kinase</fullName>
        <ecNumber evidence="2">2.7.1.49</ecNumber>
    </recommendedName>
</protein>
<accession>A0ABQ0CD16</accession>
<dbReference type="InterPro" id="IPR004399">
    <property type="entry name" value="HMP/HMP-P_kinase_dom"/>
</dbReference>
<dbReference type="Proteomes" id="UP001628193">
    <property type="component" value="Unassembled WGS sequence"/>
</dbReference>
<reference evidence="4 5" key="1">
    <citation type="submission" date="2024-05" db="EMBL/GenBank/DDBJ databases">
        <authorList>
            <consortium name="Candidatus Magnetaquicoccaceae bacterium FCR-1 genome sequencing consortium"/>
            <person name="Shimoshige H."/>
            <person name="Shimamura S."/>
            <person name="Taoka A."/>
            <person name="Kobayashi H."/>
            <person name="Maekawa T."/>
        </authorList>
    </citation>
    <scope>NUCLEOTIDE SEQUENCE [LARGE SCALE GENOMIC DNA]</scope>
    <source>
        <strain evidence="4 5">FCR-1</strain>
    </source>
</reference>
<dbReference type="PANTHER" id="PTHR20858:SF17">
    <property type="entry name" value="HYDROXYMETHYLPYRIMIDINE_PHOSPHOMETHYLPYRIMIDINE KINASE THI20-RELATED"/>
    <property type="match status" value="1"/>
</dbReference>
<feature type="domain" description="Pyridoxamine kinase/Phosphomethylpyrimidine kinase" evidence="3">
    <location>
        <begin position="7"/>
        <end position="247"/>
    </location>
</feature>
<comment type="caution">
    <text evidence="4">The sequence shown here is derived from an EMBL/GenBank/DDBJ whole genome shotgun (WGS) entry which is preliminary data.</text>
</comment>
<dbReference type="SUPFAM" id="SSF53613">
    <property type="entry name" value="Ribokinase-like"/>
    <property type="match status" value="1"/>
</dbReference>
<evidence type="ECO:0000259" key="3">
    <source>
        <dbReference type="Pfam" id="PF08543"/>
    </source>
</evidence>
<organism evidence="4 5">
    <name type="scientific">Candidatus Magnetaquiglobus chichijimensis</name>
    <dbReference type="NCBI Taxonomy" id="3141448"/>
    <lineage>
        <taxon>Bacteria</taxon>
        <taxon>Pseudomonadati</taxon>
        <taxon>Pseudomonadota</taxon>
        <taxon>Magnetococcia</taxon>
        <taxon>Magnetococcales</taxon>
        <taxon>Candidatus Magnetaquicoccaceae</taxon>
        <taxon>Candidatus Magnetaquiglobus</taxon>
    </lineage>
</organism>
<evidence type="ECO:0000313" key="5">
    <source>
        <dbReference type="Proteomes" id="UP001628193"/>
    </source>
</evidence>
<keyword evidence="5" id="KW-1185">Reference proteome</keyword>
<gene>
    <name evidence="4" type="primary">thiD</name>
    <name evidence="4" type="ORF">SIID45300_03119</name>
</gene>
<dbReference type="InterPro" id="IPR013749">
    <property type="entry name" value="PM/HMP-P_kinase-1"/>
</dbReference>
<evidence type="ECO:0000256" key="1">
    <source>
        <dbReference type="ARBA" id="ARBA00004948"/>
    </source>
</evidence>
<evidence type="ECO:0000256" key="2">
    <source>
        <dbReference type="ARBA" id="ARBA00012135"/>
    </source>
</evidence>
<dbReference type="NCBIfam" id="TIGR00097">
    <property type="entry name" value="HMP-P_kinase"/>
    <property type="match status" value="1"/>
</dbReference>
<sequence length="253" mass="25861">MIVAGSDPVAGAGLQGDLKVVTALGGYAMTAVTAITVQDTRAVGDVVPLDPELVAAQMRACLADVGADCVKLGMLANRAIVRAVVAVLADHPGLPLVADPVLAGTGGGILLEAGGLEQYRKELLPRVTLLTPNLPEAAALTGLTVETPEQMREAARALRDLGAGAVLLKGGHLAGGMARDWLESDTARRWFEDARLPGTGFHGTGCTLASAIATGLAQGLGLDEAIERARAWLRAAMVGSLALGGGQRLLWHG</sequence>
<keyword evidence="4" id="KW-0418">Kinase</keyword>
<proteinExistence type="predicted"/>
<dbReference type="EMBL" id="BAAFGK010000005">
    <property type="protein sequence ID" value="GAB0058762.1"/>
    <property type="molecule type" value="Genomic_DNA"/>
</dbReference>
<dbReference type="Gene3D" id="3.40.1190.20">
    <property type="match status" value="1"/>
</dbReference>
<dbReference type="Pfam" id="PF08543">
    <property type="entry name" value="Phos_pyr_kin"/>
    <property type="match status" value="1"/>
</dbReference>
<evidence type="ECO:0000313" key="4">
    <source>
        <dbReference type="EMBL" id="GAB0058762.1"/>
    </source>
</evidence>
<dbReference type="PANTHER" id="PTHR20858">
    <property type="entry name" value="PHOSPHOMETHYLPYRIMIDINE KINASE"/>
    <property type="match status" value="1"/>
</dbReference>
<comment type="pathway">
    <text evidence="1">Cofactor biosynthesis; thiamine diphosphate biosynthesis.</text>
</comment>
<dbReference type="EC" id="2.7.1.49" evidence="2"/>
<dbReference type="GO" id="GO:0008902">
    <property type="term" value="F:hydroxymethylpyrimidine kinase activity"/>
    <property type="evidence" value="ECO:0007669"/>
    <property type="project" value="UniProtKB-EC"/>
</dbReference>
<reference evidence="4 5" key="2">
    <citation type="submission" date="2024-09" db="EMBL/GenBank/DDBJ databases">
        <title>Draft genome sequence of Candidatus Magnetaquicoccaceae bacterium FCR-1.</title>
        <authorList>
            <person name="Shimoshige H."/>
            <person name="Shimamura S."/>
            <person name="Taoka A."/>
            <person name="Kobayashi H."/>
            <person name="Maekawa T."/>
        </authorList>
    </citation>
    <scope>NUCLEOTIDE SEQUENCE [LARGE SCALE GENOMIC DNA]</scope>
    <source>
        <strain evidence="4 5">FCR-1</strain>
    </source>
</reference>
<keyword evidence="4" id="KW-0808">Transferase</keyword>
<name>A0ABQ0CD16_9PROT</name>